<sequence length="90" mass="9687">MSPLQQATKQGNMELVDLFLEAGVNVNKEPVSHSVPTALQFAAIQGYIGIARRLFGAGANVQQPPSRAEQYGRTALEAPADHGRLDMVQL</sequence>
<dbReference type="InterPro" id="IPR036770">
    <property type="entry name" value="Ankyrin_rpt-contain_sf"/>
</dbReference>
<dbReference type="Gene3D" id="1.25.40.20">
    <property type="entry name" value="Ankyrin repeat-containing domain"/>
    <property type="match status" value="1"/>
</dbReference>
<evidence type="ECO:0000313" key="2">
    <source>
        <dbReference type="EMBL" id="KAJ5614982.1"/>
    </source>
</evidence>
<proteinExistence type="predicted"/>
<reference evidence="2" key="2">
    <citation type="submission" date="2023-01" db="EMBL/GenBank/DDBJ databases">
        <authorList>
            <person name="Petersen C."/>
        </authorList>
    </citation>
    <scope>NUCLEOTIDE SEQUENCE</scope>
    <source>
        <strain evidence="2">IBT 12815</strain>
    </source>
</reference>
<gene>
    <name evidence="2" type="ORF">N7537_000096</name>
</gene>
<dbReference type="EMBL" id="JAQJAE010000001">
    <property type="protein sequence ID" value="KAJ5614982.1"/>
    <property type="molecule type" value="Genomic_DNA"/>
</dbReference>
<keyword evidence="1" id="KW-0040">ANK repeat</keyword>
<evidence type="ECO:0000313" key="3">
    <source>
        <dbReference type="Proteomes" id="UP001213799"/>
    </source>
</evidence>
<dbReference type="GeneID" id="81581396"/>
<comment type="caution">
    <text evidence="2">The sequence shown here is derived from an EMBL/GenBank/DDBJ whole genome shotgun (WGS) entry which is preliminary data.</text>
</comment>
<dbReference type="Proteomes" id="UP001213799">
    <property type="component" value="Unassembled WGS sequence"/>
</dbReference>
<accession>A0AAD6EE64</accession>
<dbReference type="PROSITE" id="PS50088">
    <property type="entry name" value="ANK_REPEAT"/>
    <property type="match status" value="1"/>
</dbReference>
<dbReference type="Pfam" id="PF12796">
    <property type="entry name" value="Ank_2"/>
    <property type="match status" value="1"/>
</dbReference>
<dbReference type="PROSITE" id="PS50297">
    <property type="entry name" value="ANK_REP_REGION"/>
    <property type="match status" value="1"/>
</dbReference>
<dbReference type="RefSeq" id="XP_056756149.1">
    <property type="nucleotide sequence ID" value="XM_056891154.1"/>
</dbReference>
<reference evidence="2" key="1">
    <citation type="journal article" date="2023" name="IMA Fungus">
        <title>Comparative genomic study of the Penicillium genus elucidates a diverse pangenome and 15 lateral gene transfer events.</title>
        <authorList>
            <person name="Petersen C."/>
            <person name="Sorensen T."/>
            <person name="Nielsen M.R."/>
            <person name="Sondergaard T.E."/>
            <person name="Sorensen J.L."/>
            <person name="Fitzpatrick D.A."/>
            <person name="Frisvad J.C."/>
            <person name="Nielsen K.L."/>
        </authorList>
    </citation>
    <scope>NUCLEOTIDE SEQUENCE</scope>
    <source>
        <strain evidence="2">IBT 12815</strain>
    </source>
</reference>
<keyword evidence="3" id="KW-1185">Reference proteome</keyword>
<dbReference type="InterPro" id="IPR002110">
    <property type="entry name" value="Ankyrin_rpt"/>
</dbReference>
<dbReference type="SUPFAM" id="SSF48403">
    <property type="entry name" value="Ankyrin repeat"/>
    <property type="match status" value="1"/>
</dbReference>
<protein>
    <submittedName>
        <fullName evidence="2">Ankyrin repeat protein</fullName>
    </submittedName>
</protein>
<name>A0AAD6EE64_9EURO</name>
<organism evidence="2 3">
    <name type="scientific">Penicillium hordei</name>
    <dbReference type="NCBI Taxonomy" id="40994"/>
    <lineage>
        <taxon>Eukaryota</taxon>
        <taxon>Fungi</taxon>
        <taxon>Dikarya</taxon>
        <taxon>Ascomycota</taxon>
        <taxon>Pezizomycotina</taxon>
        <taxon>Eurotiomycetes</taxon>
        <taxon>Eurotiomycetidae</taxon>
        <taxon>Eurotiales</taxon>
        <taxon>Aspergillaceae</taxon>
        <taxon>Penicillium</taxon>
    </lineage>
</organism>
<feature type="repeat" description="ANK" evidence="1">
    <location>
        <begin position="1"/>
        <end position="31"/>
    </location>
</feature>
<evidence type="ECO:0000256" key="1">
    <source>
        <dbReference type="PROSITE-ProRule" id="PRU00023"/>
    </source>
</evidence>
<dbReference type="AlphaFoldDB" id="A0AAD6EE64"/>